<sequence>MCFPKKIAEGKLFFENARTQHYRAHIRFTDDSRFSRECDSCRNFVSRDRGARHHTSNVREIDHFGESGVLVWEGIIFGRYILLHVFEEGSMIAQRF</sequence>
<name>A0A4Y2FTQ8_ARAVE</name>
<dbReference type="Proteomes" id="UP000499080">
    <property type="component" value="Unassembled WGS sequence"/>
</dbReference>
<dbReference type="Gene3D" id="3.30.420.10">
    <property type="entry name" value="Ribonuclease H-like superfamily/Ribonuclease H"/>
    <property type="match status" value="1"/>
</dbReference>
<gene>
    <name evidence="1" type="ORF">AVEN_94516_1</name>
</gene>
<accession>A0A4Y2FTQ8</accession>
<organism evidence="1 2">
    <name type="scientific">Araneus ventricosus</name>
    <name type="common">Orbweaver spider</name>
    <name type="synonym">Epeira ventricosa</name>
    <dbReference type="NCBI Taxonomy" id="182803"/>
    <lineage>
        <taxon>Eukaryota</taxon>
        <taxon>Metazoa</taxon>
        <taxon>Ecdysozoa</taxon>
        <taxon>Arthropoda</taxon>
        <taxon>Chelicerata</taxon>
        <taxon>Arachnida</taxon>
        <taxon>Araneae</taxon>
        <taxon>Araneomorphae</taxon>
        <taxon>Entelegynae</taxon>
        <taxon>Araneoidea</taxon>
        <taxon>Araneidae</taxon>
        <taxon>Araneus</taxon>
    </lineage>
</organism>
<dbReference type="OrthoDB" id="9996331at2759"/>
<keyword evidence="2" id="KW-1185">Reference proteome</keyword>
<evidence type="ECO:0000313" key="1">
    <source>
        <dbReference type="EMBL" id="GBM44912.1"/>
    </source>
</evidence>
<dbReference type="GO" id="GO:0003676">
    <property type="term" value="F:nucleic acid binding"/>
    <property type="evidence" value="ECO:0007669"/>
    <property type="project" value="InterPro"/>
</dbReference>
<protein>
    <submittedName>
        <fullName evidence="1">Uncharacterized protein</fullName>
    </submittedName>
</protein>
<dbReference type="InterPro" id="IPR036397">
    <property type="entry name" value="RNaseH_sf"/>
</dbReference>
<dbReference type="EMBL" id="BGPR01001082">
    <property type="protein sequence ID" value="GBM44912.1"/>
    <property type="molecule type" value="Genomic_DNA"/>
</dbReference>
<dbReference type="AlphaFoldDB" id="A0A4Y2FTQ8"/>
<proteinExistence type="predicted"/>
<evidence type="ECO:0000313" key="2">
    <source>
        <dbReference type="Proteomes" id="UP000499080"/>
    </source>
</evidence>
<reference evidence="1 2" key="1">
    <citation type="journal article" date="2019" name="Sci. Rep.">
        <title>Orb-weaving spider Araneus ventricosus genome elucidates the spidroin gene catalogue.</title>
        <authorList>
            <person name="Kono N."/>
            <person name="Nakamura H."/>
            <person name="Ohtoshi R."/>
            <person name="Moran D.A.P."/>
            <person name="Shinohara A."/>
            <person name="Yoshida Y."/>
            <person name="Fujiwara M."/>
            <person name="Mori M."/>
            <person name="Tomita M."/>
            <person name="Arakawa K."/>
        </authorList>
    </citation>
    <scope>NUCLEOTIDE SEQUENCE [LARGE SCALE GENOMIC DNA]</scope>
</reference>
<comment type="caution">
    <text evidence="1">The sequence shown here is derived from an EMBL/GenBank/DDBJ whole genome shotgun (WGS) entry which is preliminary data.</text>
</comment>